<evidence type="ECO:0000313" key="2">
    <source>
        <dbReference type="EMBL" id="KAL0170888.1"/>
    </source>
</evidence>
<sequence length="63" mass="6736">ARVHSSAIEYGTSARVLRPMLSPLSPESPSSPLEMKILCSPPVPAPPEPAPPEYPPERPPEPP</sequence>
<evidence type="ECO:0000313" key="3">
    <source>
        <dbReference type="Proteomes" id="UP001529510"/>
    </source>
</evidence>
<protein>
    <submittedName>
        <fullName evidence="2">Uncharacterized protein</fullName>
    </submittedName>
</protein>
<evidence type="ECO:0000256" key="1">
    <source>
        <dbReference type="SAM" id="MobiDB-lite"/>
    </source>
</evidence>
<feature type="non-terminal residue" evidence="2">
    <location>
        <position position="1"/>
    </location>
</feature>
<dbReference type="EMBL" id="JAMKFB020000017">
    <property type="protein sequence ID" value="KAL0170888.1"/>
    <property type="molecule type" value="Genomic_DNA"/>
</dbReference>
<feature type="region of interest" description="Disordered" evidence="1">
    <location>
        <begin position="19"/>
        <end position="63"/>
    </location>
</feature>
<feature type="compositionally biased region" description="Pro residues" evidence="1">
    <location>
        <begin position="41"/>
        <end position="54"/>
    </location>
</feature>
<keyword evidence="3" id="KW-1185">Reference proteome</keyword>
<organism evidence="2 3">
    <name type="scientific">Cirrhinus mrigala</name>
    <name type="common">Mrigala</name>
    <dbReference type="NCBI Taxonomy" id="683832"/>
    <lineage>
        <taxon>Eukaryota</taxon>
        <taxon>Metazoa</taxon>
        <taxon>Chordata</taxon>
        <taxon>Craniata</taxon>
        <taxon>Vertebrata</taxon>
        <taxon>Euteleostomi</taxon>
        <taxon>Actinopterygii</taxon>
        <taxon>Neopterygii</taxon>
        <taxon>Teleostei</taxon>
        <taxon>Ostariophysi</taxon>
        <taxon>Cypriniformes</taxon>
        <taxon>Cyprinidae</taxon>
        <taxon>Labeoninae</taxon>
        <taxon>Labeonini</taxon>
        <taxon>Cirrhinus</taxon>
    </lineage>
</organism>
<feature type="compositionally biased region" description="Low complexity" evidence="1">
    <location>
        <begin position="19"/>
        <end position="35"/>
    </location>
</feature>
<dbReference type="Proteomes" id="UP001529510">
    <property type="component" value="Unassembled WGS sequence"/>
</dbReference>
<name>A0ABD0P9Y5_CIRMR</name>
<dbReference type="AlphaFoldDB" id="A0ABD0P9Y5"/>
<accession>A0ABD0P9Y5</accession>
<comment type="caution">
    <text evidence="2">The sequence shown here is derived from an EMBL/GenBank/DDBJ whole genome shotgun (WGS) entry which is preliminary data.</text>
</comment>
<gene>
    <name evidence="2" type="ORF">M9458_035484</name>
</gene>
<reference evidence="2 3" key="1">
    <citation type="submission" date="2024-05" db="EMBL/GenBank/DDBJ databases">
        <title>Genome sequencing and assembly of Indian major carp, Cirrhinus mrigala (Hamilton, 1822).</title>
        <authorList>
            <person name="Mohindra V."/>
            <person name="Chowdhury L.M."/>
            <person name="Lal K."/>
            <person name="Jena J.K."/>
        </authorList>
    </citation>
    <scope>NUCLEOTIDE SEQUENCE [LARGE SCALE GENOMIC DNA]</scope>
    <source>
        <strain evidence="2">CM1030</strain>
        <tissue evidence="2">Blood</tissue>
    </source>
</reference>
<proteinExistence type="predicted"/>